<evidence type="ECO:0000313" key="3">
    <source>
        <dbReference type="Proteomes" id="UP001599542"/>
    </source>
</evidence>
<feature type="compositionally biased region" description="Pro residues" evidence="1">
    <location>
        <begin position="96"/>
        <end position="110"/>
    </location>
</feature>
<dbReference type="RefSeq" id="WP_380318976.1">
    <property type="nucleotide sequence ID" value="NZ_JBHYPW010000007.1"/>
</dbReference>
<evidence type="ECO:0000313" key="2">
    <source>
        <dbReference type="EMBL" id="MFE1354076.1"/>
    </source>
</evidence>
<reference evidence="2 3" key="1">
    <citation type="submission" date="2024-09" db="EMBL/GenBank/DDBJ databases">
        <title>The Natural Products Discovery Center: Release of the First 8490 Sequenced Strains for Exploring Actinobacteria Biosynthetic Diversity.</title>
        <authorList>
            <person name="Kalkreuter E."/>
            <person name="Kautsar S.A."/>
            <person name="Yang D."/>
            <person name="Bader C.D."/>
            <person name="Teijaro C.N."/>
            <person name="Fluegel L."/>
            <person name="Davis C.M."/>
            <person name="Simpson J.R."/>
            <person name="Lauterbach L."/>
            <person name="Steele A.D."/>
            <person name="Gui C."/>
            <person name="Meng S."/>
            <person name="Li G."/>
            <person name="Viehrig K."/>
            <person name="Ye F."/>
            <person name="Su P."/>
            <person name="Kiefer A.F."/>
            <person name="Nichols A."/>
            <person name="Cepeda A.J."/>
            <person name="Yan W."/>
            <person name="Fan B."/>
            <person name="Jiang Y."/>
            <person name="Adhikari A."/>
            <person name="Zheng C.-J."/>
            <person name="Schuster L."/>
            <person name="Cowan T.M."/>
            <person name="Smanski M.J."/>
            <person name="Chevrette M.G."/>
            <person name="De Carvalho L.P.S."/>
            <person name="Shen B."/>
        </authorList>
    </citation>
    <scope>NUCLEOTIDE SEQUENCE [LARGE SCALE GENOMIC DNA]</scope>
    <source>
        <strain evidence="2 3">NPDC058753</strain>
    </source>
</reference>
<feature type="compositionally biased region" description="Basic and acidic residues" evidence="1">
    <location>
        <begin position="131"/>
        <end position="145"/>
    </location>
</feature>
<name>A0ABW6GMV6_9ACTN</name>
<keyword evidence="3" id="KW-1185">Reference proteome</keyword>
<feature type="region of interest" description="Disordered" evidence="1">
    <location>
        <begin position="85"/>
        <end position="150"/>
    </location>
</feature>
<feature type="compositionally biased region" description="Basic residues" evidence="1">
    <location>
        <begin position="112"/>
        <end position="130"/>
    </location>
</feature>
<evidence type="ECO:0008006" key="4">
    <source>
        <dbReference type="Google" id="ProtNLM"/>
    </source>
</evidence>
<proteinExistence type="predicted"/>
<accession>A0ABW6GMV6</accession>
<protein>
    <recommendedName>
        <fullName evidence="4">HEAT repeat domain-containing protein</fullName>
    </recommendedName>
</protein>
<dbReference type="EMBL" id="JBHYPX010000037">
    <property type="protein sequence ID" value="MFE1354076.1"/>
    <property type="molecule type" value="Genomic_DNA"/>
</dbReference>
<comment type="caution">
    <text evidence="2">The sequence shown here is derived from an EMBL/GenBank/DDBJ whole genome shotgun (WGS) entry which is preliminary data.</text>
</comment>
<dbReference type="SUPFAM" id="SSF48371">
    <property type="entry name" value="ARM repeat"/>
    <property type="match status" value="1"/>
</dbReference>
<evidence type="ECO:0000256" key="1">
    <source>
        <dbReference type="SAM" id="MobiDB-lite"/>
    </source>
</evidence>
<dbReference type="Proteomes" id="UP001599542">
    <property type="component" value="Unassembled WGS sequence"/>
</dbReference>
<dbReference type="InterPro" id="IPR016024">
    <property type="entry name" value="ARM-type_fold"/>
</dbReference>
<organism evidence="2 3">
    <name type="scientific">Kitasatospora phosalacinea</name>
    <dbReference type="NCBI Taxonomy" id="2065"/>
    <lineage>
        <taxon>Bacteria</taxon>
        <taxon>Bacillati</taxon>
        <taxon>Actinomycetota</taxon>
        <taxon>Actinomycetes</taxon>
        <taxon>Kitasatosporales</taxon>
        <taxon>Streptomycetaceae</taxon>
        <taxon>Kitasatospora</taxon>
    </lineage>
</organism>
<gene>
    <name evidence="2" type="ORF">ACFW6T_19025</name>
</gene>
<sequence>MTAPPTCPAHGPGPDLAALVGRRLTGVVASWYSYEGERAAAPVVVWLRDDRGGCTFVGTGSDWCLIVADDRPHPDVDLGEWGRLDVRDAPHDTPFAPAPGPPRPGHPPGARPAHRPHRPRTRLPGRHRPLRVLERRPATDRDRRPAMTGLPHHRALLASVDWPSLEVPHPTDRLDTALLARMTGPDPAERGRALDRVFHLVDHQNTIYRATPPVARYLAAILGEFADAPRLRLLEWLGAMAYDADDACVAAMRWATGGEDDPDMREFRELRPELFAAVRPFLADPDPDVREAALVAALPLSEHPDLADLRPELVGHAERLLATSTDRRRRYRARDALRGWGRDTAALENTEDRAVRVGWGSGEYAAEPPF</sequence>